<feature type="transmembrane region" description="Helical" evidence="1">
    <location>
        <begin position="165"/>
        <end position="184"/>
    </location>
</feature>
<evidence type="ECO:0000313" key="3">
    <source>
        <dbReference type="Proteomes" id="UP001497453"/>
    </source>
</evidence>
<keyword evidence="1" id="KW-1133">Transmembrane helix</keyword>
<dbReference type="EMBL" id="OZ037954">
    <property type="protein sequence ID" value="CAL1699269.1"/>
    <property type="molecule type" value="Genomic_DNA"/>
</dbReference>
<organism evidence="2 3">
    <name type="scientific">Somion occarium</name>
    <dbReference type="NCBI Taxonomy" id="3059160"/>
    <lineage>
        <taxon>Eukaryota</taxon>
        <taxon>Fungi</taxon>
        <taxon>Dikarya</taxon>
        <taxon>Basidiomycota</taxon>
        <taxon>Agaricomycotina</taxon>
        <taxon>Agaricomycetes</taxon>
        <taxon>Polyporales</taxon>
        <taxon>Cerrenaceae</taxon>
        <taxon>Somion</taxon>
    </lineage>
</organism>
<gene>
    <name evidence="2" type="ORF">GFSPODELE1_LOCUS2585</name>
</gene>
<proteinExistence type="predicted"/>
<reference evidence="3" key="1">
    <citation type="submission" date="2024-04" db="EMBL/GenBank/DDBJ databases">
        <authorList>
            <person name="Shaw F."/>
            <person name="Minotto A."/>
        </authorList>
    </citation>
    <scope>NUCLEOTIDE SEQUENCE [LARGE SCALE GENOMIC DNA]</scope>
</reference>
<dbReference type="Proteomes" id="UP001497453">
    <property type="component" value="Chromosome 11"/>
</dbReference>
<feature type="transmembrane region" description="Helical" evidence="1">
    <location>
        <begin position="60"/>
        <end position="82"/>
    </location>
</feature>
<feature type="transmembrane region" description="Helical" evidence="1">
    <location>
        <begin position="126"/>
        <end position="145"/>
    </location>
</feature>
<feature type="transmembrane region" description="Helical" evidence="1">
    <location>
        <begin position="94"/>
        <end position="114"/>
    </location>
</feature>
<name>A0ABP1CX79_9APHY</name>
<keyword evidence="3" id="KW-1185">Reference proteome</keyword>
<keyword evidence="1" id="KW-0812">Transmembrane</keyword>
<sequence length="197" mass="21250">MPLAAASSTFIRTILRVRIHSFGGQHVPTTSYASKTSIVSINPVVRLIVGTKITLLDRSVIFLLHIALEVPIALQGLLSPAALPFLQLNNTTVVFIKLYAALVAGTCAAALLCFSLPEFLPGKRALAIALCLYHVTCSTILYGAPRIIPYSFGPLAESYRVTPEVVWGTLHGLVGLGMAIWWQATVMMTAAMRMKAE</sequence>
<protein>
    <submittedName>
        <fullName evidence="2">Uncharacterized protein</fullName>
    </submittedName>
</protein>
<accession>A0ABP1CX79</accession>
<evidence type="ECO:0000256" key="1">
    <source>
        <dbReference type="SAM" id="Phobius"/>
    </source>
</evidence>
<evidence type="ECO:0000313" key="2">
    <source>
        <dbReference type="EMBL" id="CAL1699269.1"/>
    </source>
</evidence>
<keyword evidence="1" id="KW-0472">Membrane</keyword>